<protein>
    <submittedName>
        <fullName evidence="7">Beta-xylosidase</fullName>
    </submittedName>
</protein>
<comment type="similarity">
    <text evidence="1 4">Belongs to the glycosyl hydrolase 43 family.</text>
</comment>
<dbReference type="InterPro" id="IPR013320">
    <property type="entry name" value="ConA-like_dom_sf"/>
</dbReference>
<dbReference type="Gene3D" id="2.60.120.200">
    <property type="match status" value="1"/>
</dbReference>
<dbReference type="InterPro" id="IPR051795">
    <property type="entry name" value="Glycosyl_Hydrlase_43"/>
</dbReference>
<dbReference type="CDD" id="cd09001">
    <property type="entry name" value="GH43_FsAxh1-like"/>
    <property type="match status" value="1"/>
</dbReference>
<name>A0A4S8M7F8_DENBC</name>
<proteinExistence type="inferred from homology"/>
<keyword evidence="2 4" id="KW-0378">Hydrolase</keyword>
<evidence type="ECO:0000313" key="8">
    <source>
        <dbReference type="Proteomes" id="UP000297245"/>
    </source>
</evidence>
<dbReference type="EMBL" id="ML179145">
    <property type="protein sequence ID" value="THU98001.1"/>
    <property type="molecule type" value="Genomic_DNA"/>
</dbReference>
<dbReference type="InterPro" id="IPR006710">
    <property type="entry name" value="Glyco_hydro_43"/>
</dbReference>
<feature type="chain" id="PRO_5020943277" evidence="5">
    <location>
        <begin position="19"/>
        <end position="534"/>
    </location>
</feature>
<reference evidence="7 8" key="1">
    <citation type="journal article" date="2019" name="Nat. Ecol. Evol.">
        <title>Megaphylogeny resolves global patterns of mushroom evolution.</title>
        <authorList>
            <person name="Varga T."/>
            <person name="Krizsan K."/>
            <person name="Foldi C."/>
            <person name="Dima B."/>
            <person name="Sanchez-Garcia M."/>
            <person name="Sanchez-Ramirez S."/>
            <person name="Szollosi G.J."/>
            <person name="Szarkandi J.G."/>
            <person name="Papp V."/>
            <person name="Albert L."/>
            <person name="Andreopoulos W."/>
            <person name="Angelini C."/>
            <person name="Antonin V."/>
            <person name="Barry K.W."/>
            <person name="Bougher N.L."/>
            <person name="Buchanan P."/>
            <person name="Buyck B."/>
            <person name="Bense V."/>
            <person name="Catcheside P."/>
            <person name="Chovatia M."/>
            <person name="Cooper J."/>
            <person name="Damon W."/>
            <person name="Desjardin D."/>
            <person name="Finy P."/>
            <person name="Geml J."/>
            <person name="Haridas S."/>
            <person name="Hughes K."/>
            <person name="Justo A."/>
            <person name="Karasinski D."/>
            <person name="Kautmanova I."/>
            <person name="Kiss B."/>
            <person name="Kocsube S."/>
            <person name="Kotiranta H."/>
            <person name="LaButti K.M."/>
            <person name="Lechner B.E."/>
            <person name="Liimatainen K."/>
            <person name="Lipzen A."/>
            <person name="Lukacs Z."/>
            <person name="Mihaltcheva S."/>
            <person name="Morgado L.N."/>
            <person name="Niskanen T."/>
            <person name="Noordeloos M.E."/>
            <person name="Ohm R.A."/>
            <person name="Ortiz-Santana B."/>
            <person name="Ovrebo C."/>
            <person name="Racz N."/>
            <person name="Riley R."/>
            <person name="Savchenko A."/>
            <person name="Shiryaev A."/>
            <person name="Soop K."/>
            <person name="Spirin V."/>
            <person name="Szebenyi C."/>
            <person name="Tomsovsky M."/>
            <person name="Tulloss R.E."/>
            <person name="Uehling J."/>
            <person name="Grigoriev I.V."/>
            <person name="Vagvolgyi C."/>
            <person name="Papp T."/>
            <person name="Martin F.M."/>
            <person name="Miettinen O."/>
            <person name="Hibbett D.S."/>
            <person name="Nagy L.G."/>
        </authorList>
    </citation>
    <scope>NUCLEOTIDE SEQUENCE [LARGE SCALE GENOMIC DNA]</scope>
    <source>
        <strain evidence="7 8">CBS 962.96</strain>
    </source>
</reference>
<dbReference type="SUPFAM" id="SSF75005">
    <property type="entry name" value="Arabinanase/levansucrase/invertase"/>
    <property type="match status" value="1"/>
</dbReference>
<dbReference type="OrthoDB" id="2139957at2759"/>
<dbReference type="PANTHER" id="PTHR42812">
    <property type="entry name" value="BETA-XYLOSIDASE"/>
    <property type="match status" value="1"/>
</dbReference>
<sequence length="534" mass="58251">MFLFHVSLALLALRLVSAVAVGGKPSVNARADTFNNPVVWEDLADVDLLRVNDTFYYSASTMHFSPGAPILRSYDLVNWEYIGHSVPSLDFGDSKYSLDGGTAYIRGIWASTLRFRPSNGKYYWVGCIDFWHSFIYTADEIDGEWTQASSIGNNCYYDCGLLIDDDDKMYVVYGGGTDISVAQLSDDGLSEVSHQVVYTSDISREGNRLYKRGSNYYIITDDPSAGTEYILKSTSGPFGPYERRTLVAGVGSPINGGGSLAQGAFVDTPAGDWWYMAFSWAYPAGRIPVLSPITWDDDDWPETEFTNNQWASSYPLPLPARPLQSFTGVDNFTSIGPEWEWNHNPDTSSFELNEGLVLRTASVTTDLYAAKNTITHRILGPKASGTILLDISAMTDGDRAGISMFRQISAYIGVKQTGNTRQLVMVNGLDMISSSGGTSDWVTSSEGSEVATAALSGTQVWLRVTADIAPAAIGTTSATFSYSTDGNNFTNLGNTLSMSTDWEFFMGYRFGIFNFATSKLGGSVTVKSFVHASA</sequence>
<dbReference type="Pfam" id="PF04616">
    <property type="entry name" value="Glyco_hydro_43"/>
    <property type="match status" value="1"/>
</dbReference>
<dbReference type="Pfam" id="PF17851">
    <property type="entry name" value="GH43_C2"/>
    <property type="match status" value="1"/>
</dbReference>
<dbReference type="InterPro" id="IPR023296">
    <property type="entry name" value="Glyco_hydro_beta-prop_sf"/>
</dbReference>
<accession>A0A4S8M7F8</accession>
<evidence type="ECO:0000256" key="2">
    <source>
        <dbReference type="ARBA" id="ARBA00022801"/>
    </source>
</evidence>
<evidence type="ECO:0000256" key="5">
    <source>
        <dbReference type="SAM" id="SignalP"/>
    </source>
</evidence>
<keyword evidence="5" id="KW-0732">Signal</keyword>
<dbReference type="Proteomes" id="UP000297245">
    <property type="component" value="Unassembled WGS sequence"/>
</dbReference>
<evidence type="ECO:0000313" key="7">
    <source>
        <dbReference type="EMBL" id="THU98001.1"/>
    </source>
</evidence>
<organism evidence="7 8">
    <name type="scientific">Dendrothele bispora (strain CBS 962.96)</name>
    <dbReference type="NCBI Taxonomy" id="1314807"/>
    <lineage>
        <taxon>Eukaryota</taxon>
        <taxon>Fungi</taxon>
        <taxon>Dikarya</taxon>
        <taxon>Basidiomycota</taxon>
        <taxon>Agaricomycotina</taxon>
        <taxon>Agaricomycetes</taxon>
        <taxon>Agaricomycetidae</taxon>
        <taxon>Agaricales</taxon>
        <taxon>Agaricales incertae sedis</taxon>
        <taxon>Dendrothele</taxon>
    </lineage>
</organism>
<feature type="domain" description="Beta-xylosidase C-terminal Concanavalin A-like" evidence="6">
    <location>
        <begin position="331"/>
        <end position="526"/>
    </location>
</feature>
<dbReference type="GO" id="GO:0005975">
    <property type="term" value="P:carbohydrate metabolic process"/>
    <property type="evidence" value="ECO:0007669"/>
    <property type="project" value="InterPro"/>
</dbReference>
<feature type="signal peptide" evidence="5">
    <location>
        <begin position="1"/>
        <end position="18"/>
    </location>
</feature>
<gene>
    <name evidence="7" type="ORF">K435DRAFT_796089</name>
</gene>
<keyword evidence="8" id="KW-1185">Reference proteome</keyword>
<dbReference type="InterPro" id="IPR041542">
    <property type="entry name" value="GH43_C2"/>
</dbReference>
<dbReference type="AlphaFoldDB" id="A0A4S8M7F8"/>
<evidence type="ECO:0000259" key="6">
    <source>
        <dbReference type="Pfam" id="PF17851"/>
    </source>
</evidence>
<dbReference type="Gene3D" id="2.115.10.20">
    <property type="entry name" value="Glycosyl hydrolase domain, family 43"/>
    <property type="match status" value="1"/>
</dbReference>
<dbReference type="GO" id="GO:0004553">
    <property type="term" value="F:hydrolase activity, hydrolyzing O-glycosyl compounds"/>
    <property type="evidence" value="ECO:0007669"/>
    <property type="project" value="InterPro"/>
</dbReference>
<evidence type="ECO:0000256" key="4">
    <source>
        <dbReference type="RuleBase" id="RU361187"/>
    </source>
</evidence>
<keyword evidence="3 4" id="KW-0326">Glycosidase</keyword>
<dbReference type="PANTHER" id="PTHR42812:SF15">
    <property type="entry name" value="HYDROLASE, PUTATIVE (AFU_ORTHOLOGUE AFUA_2G00930)-RELATED"/>
    <property type="match status" value="1"/>
</dbReference>
<dbReference type="SUPFAM" id="SSF49899">
    <property type="entry name" value="Concanavalin A-like lectins/glucanases"/>
    <property type="match status" value="1"/>
</dbReference>
<evidence type="ECO:0000256" key="1">
    <source>
        <dbReference type="ARBA" id="ARBA00009865"/>
    </source>
</evidence>
<evidence type="ECO:0000256" key="3">
    <source>
        <dbReference type="ARBA" id="ARBA00023295"/>
    </source>
</evidence>